<gene>
    <name evidence="1" type="ORF">C5615_37490</name>
</gene>
<dbReference type="AlphaFoldDB" id="A0A2S8HYM3"/>
<accession>A0A2S8HYM3</accession>
<proteinExistence type="predicted"/>
<name>A0A2S8HYM3_BURCE</name>
<dbReference type="Proteomes" id="UP000238206">
    <property type="component" value="Unassembled WGS sequence"/>
</dbReference>
<evidence type="ECO:0000313" key="1">
    <source>
        <dbReference type="EMBL" id="PQP07676.1"/>
    </source>
</evidence>
<protein>
    <submittedName>
        <fullName evidence="1">Uncharacterized protein</fullName>
    </submittedName>
</protein>
<sequence length="98" mass="11010">MPSWLPDTAYDLTLGYPGALARALTSIALQFSALKLTSLTAEIFMRYGRKALELDAPHLDAVRMFRQGGSYRPSSLLRHADWLSFGELETAHQMPELR</sequence>
<evidence type="ECO:0000313" key="2">
    <source>
        <dbReference type="Proteomes" id="UP000238206"/>
    </source>
</evidence>
<dbReference type="EMBL" id="PUIQ01000107">
    <property type="protein sequence ID" value="PQP07676.1"/>
    <property type="molecule type" value="Genomic_DNA"/>
</dbReference>
<organism evidence="1 2">
    <name type="scientific">Burkholderia cepacia</name>
    <name type="common">Pseudomonas cepacia</name>
    <dbReference type="NCBI Taxonomy" id="292"/>
    <lineage>
        <taxon>Bacteria</taxon>
        <taxon>Pseudomonadati</taxon>
        <taxon>Pseudomonadota</taxon>
        <taxon>Betaproteobacteria</taxon>
        <taxon>Burkholderiales</taxon>
        <taxon>Burkholderiaceae</taxon>
        <taxon>Burkholderia</taxon>
        <taxon>Burkholderia cepacia complex</taxon>
    </lineage>
</organism>
<comment type="caution">
    <text evidence="1">The sequence shown here is derived from an EMBL/GenBank/DDBJ whole genome shotgun (WGS) entry which is preliminary data.</text>
</comment>
<reference evidence="1 2" key="1">
    <citation type="submission" date="2018-02" db="EMBL/GenBank/DDBJ databases">
        <title>Draft genome sequencing of Burkholderia cepacia Y14-15.</title>
        <authorList>
            <person name="Zheng B.-X."/>
        </authorList>
    </citation>
    <scope>NUCLEOTIDE SEQUENCE [LARGE SCALE GENOMIC DNA]</scope>
    <source>
        <strain evidence="1 2">Y14-15</strain>
    </source>
</reference>